<evidence type="ECO:0000313" key="4">
    <source>
        <dbReference type="Proteomes" id="UP000315783"/>
    </source>
</evidence>
<comment type="caution">
    <text evidence="3">The sequence shown here is derived from an EMBL/GenBank/DDBJ whole genome shotgun (WGS) entry which is preliminary data.</text>
</comment>
<dbReference type="Proteomes" id="UP000315783">
    <property type="component" value="Unassembled WGS sequence"/>
</dbReference>
<dbReference type="AlphaFoldDB" id="A0A545W714"/>
<keyword evidence="2" id="KW-0812">Transmembrane</keyword>
<name>A0A545W714_9HYPO</name>
<dbReference type="EMBL" id="SPUK01000003">
    <property type="protein sequence ID" value="TQV98562.1"/>
    <property type="molecule type" value="Genomic_DNA"/>
</dbReference>
<reference evidence="3 4" key="1">
    <citation type="journal article" date="2019" name="Appl. Microbiol. Biotechnol.">
        <title>Genome sequence of Isaria javanica and comparative genome analysis insights into family S53 peptidase evolution in fungal entomopathogens.</title>
        <authorList>
            <person name="Lin R."/>
            <person name="Zhang X."/>
            <person name="Xin B."/>
            <person name="Zou M."/>
            <person name="Gao Y."/>
            <person name="Qin F."/>
            <person name="Hu Q."/>
            <person name="Xie B."/>
            <person name="Cheng X."/>
        </authorList>
    </citation>
    <scope>NUCLEOTIDE SEQUENCE [LARGE SCALE GENOMIC DNA]</scope>
    <source>
        <strain evidence="3 4">IJ1G</strain>
    </source>
</reference>
<gene>
    <name evidence="3" type="ORF">IF1G_02642</name>
</gene>
<protein>
    <recommendedName>
        <fullName evidence="5">Transmembrane protein</fullName>
    </recommendedName>
</protein>
<organism evidence="3 4">
    <name type="scientific">Cordyceps javanica</name>
    <dbReference type="NCBI Taxonomy" id="43265"/>
    <lineage>
        <taxon>Eukaryota</taxon>
        <taxon>Fungi</taxon>
        <taxon>Dikarya</taxon>
        <taxon>Ascomycota</taxon>
        <taxon>Pezizomycotina</taxon>
        <taxon>Sordariomycetes</taxon>
        <taxon>Hypocreomycetidae</taxon>
        <taxon>Hypocreales</taxon>
        <taxon>Cordycipitaceae</taxon>
        <taxon>Cordyceps</taxon>
    </lineage>
</organism>
<sequence length="376" mass="41830">MRRVSSSLDGITASRERGNQLFEMEQFNRSFDSLDSTASSEYFGSGNHWQGFEACKDPQRVLFAGVPPTDGRNGSVGISRLPFPLISLPEAARLQKVRIQRGEEDHTDPAISFVTRAHSETRSTISSTNSPRTPRSVLFPHSQIGSSRDQLNKLSPTYSRWDSPRSHAFLNEFSERPSSLVLLGGKRRSRVLKTPDPRSSYWHSADEEFRQVAPKLLRLRGFSASTRERRARDVPPQLGEFLFSASETRLMESARADIIFRRRYAQDCQRRLASVFIFAVLLSVVFPVVGIIALYGAFNSTISWCTHGEMAHFTIWQRSVLKRVLFAELAAGDFGLRAAIAGAYSGTGGAATKVHGATATVGDESSDEYVELQSVF</sequence>
<feature type="compositionally biased region" description="Polar residues" evidence="1">
    <location>
        <begin position="122"/>
        <end position="133"/>
    </location>
</feature>
<proteinExistence type="predicted"/>
<evidence type="ECO:0000313" key="3">
    <source>
        <dbReference type="EMBL" id="TQV98562.1"/>
    </source>
</evidence>
<evidence type="ECO:0000256" key="1">
    <source>
        <dbReference type="SAM" id="MobiDB-lite"/>
    </source>
</evidence>
<evidence type="ECO:0008006" key="5">
    <source>
        <dbReference type="Google" id="ProtNLM"/>
    </source>
</evidence>
<dbReference type="OrthoDB" id="5353066at2759"/>
<dbReference type="STRING" id="43265.A0A545W714"/>
<feature type="transmembrane region" description="Helical" evidence="2">
    <location>
        <begin position="272"/>
        <end position="298"/>
    </location>
</feature>
<keyword evidence="2" id="KW-0472">Membrane</keyword>
<evidence type="ECO:0000256" key="2">
    <source>
        <dbReference type="SAM" id="Phobius"/>
    </source>
</evidence>
<keyword evidence="2" id="KW-1133">Transmembrane helix</keyword>
<feature type="region of interest" description="Disordered" evidence="1">
    <location>
        <begin position="118"/>
        <end position="140"/>
    </location>
</feature>
<accession>A0A545W714</accession>
<keyword evidence="4" id="KW-1185">Reference proteome</keyword>